<dbReference type="Pfam" id="PF09851">
    <property type="entry name" value="SHOCT"/>
    <property type="match status" value="1"/>
</dbReference>
<sequence>MLSLLGSDDHWFTLLTATIVVGVLYGAFSVPWYWALVAGMIVSSVIEFAIKEIPPETDAYDPNQYQLWHKAFGDSQDSNKGAMRKTPAETDGSLDTLRNRYANGELTDEQFEQKVEKVLESKSVDGSSEREKAHDVLTESND</sequence>
<keyword evidence="2" id="KW-1133">Transmembrane helix</keyword>
<dbReference type="RefSeq" id="WP_076432986.1">
    <property type="nucleotide sequence ID" value="NZ_FTNO01000007.1"/>
</dbReference>
<keyword evidence="5" id="KW-1185">Reference proteome</keyword>
<keyword evidence="2" id="KW-0812">Transmembrane</keyword>
<evidence type="ECO:0000313" key="5">
    <source>
        <dbReference type="Proteomes" id="UP000186914"/>
    </source>
</evidence>
<reference evidence="5" key="1">
    <citation type="submission" date="2017-01" db="EMBL/GenBank/DDBJ databases">
        <authorList>
            <person name="Varghese N."/>
            <person name="Submissions S."/>
        </authorList>
    </citation>
    <scope>NUCLEOTIDE SEQUENCE [LARGE SCALE GENOMIC DNA]</scope>
    <source>
        <strain evidence="5">CGMCC 1.7737</strain>
    </source>
</reference>
<protein>
    <submittedName>
        <fullName evidence="4">Short C-terminal domain-containing protein</fullName>
    </submittedName>
</protein>
<proteinExistence type="predicted"/>
<evidence type="ECO:0000313" key="4">
    <source>
        <dbReference type="EMBL" id="SIR92998.1"/>
    </source>
</evidence>
<dbReference type="OrthoDB" id="53394at2157"/>
<dbReference type="InterPro" id="IPR018649">
    <property type="entry name" value="SHOCT"/>
</dbReference>
<feature type="domain" description="SHOCT" evidence="3">
    <location>
        <begin position="94"/>
        <end position="119"/>
    </location>
</feature>
<keyword evidence="2" id="KW-0472">Membrane</keyword>
<organism evidence="4 5">
    <name type="scientific">Haladaptatus litoreus</name>
    <dbReference type="NCBI Taxonomy" id="553468"/>
    <lineage>
        <taxon>Archaea</taxon>
        <taxon>Methanobacteriati</taxon>
        <taxon>Methanobacteriota</taxon>
        <taxon>Stenosarchaea group</taxon>
        <taxon>Halobacteria</taxon>
        <taxon>Halobacteriales</taxon>
        <taxon>Haladaptataceae</taxon>
        <taxon>Haladaptatus</taxon>
    </lineage>
</organism>
<dbReference type="Proteomes" id="UP000186914">
    <property type="component" value="Unassembled WGS sequence"/>
</dbReference>
<feature type="region of interest" description="Disordered" evidence="1">
    <location>
        <begin position="74"/>
        <end position="96"/>
    </location>
</feature>
<dbReference type="EMBL" id="FTNO01000007">
    <property type="protein sequence ID" value="SIR92998.1"/>
    <property type="molecule type" value="Genomic_DNA"/>
</dbReference>
<evidence type="ECO:0000256" key="1">
    <source>
        <dbReference type="SAM" id="MobiDB-lite"/>
    </source>
</evidence>
<name>A0A1N7EY13_9EURY</name>
<feature type="region of interest" description="Disordered" evidence="1">
    <location>
        <begin position="119"/>
        <end position="142"/>
    </location>
</feature>
<evidence type="ECO:0000259" key="3">
    <source>
        <dbReference type="Pfam" id="PF09851"/>
    </source>
</evidence>
<evidence type="ECO:0000256" key="2">
    <source>
        <dbReference type="SAM" id="Phobius"/>
    </source>
</evidence>
<dbReference type="AlphaFoldDB" id="A0A1N7EY13"/>
<gene>
    <name evidence="4" type="ORF">SAMN05421858_4623</name>
</gene>
<accession>A0A1N7EY13</accession>
<feature type="transmembrane region" description="Helical" evidence="2">
    <location>
        <begin position="12"/>
        <end position="34"/>
    </location>
</feature>